<evidence type="ECO:0008006" key="2">
    <source>
        <dbReference type="Google" id="ProtNLM"/>
    </source>
</evidence>
<evidence type="ECO:0000313" key="1">
    <source>
        <dbReference type="EMBL" id="SUS06364.1"/>
    </source>
</evidence>
<protein>
    <recommendedName>
        <fullName evidence="2">EF-hand domain-containing protein</fullName>
    </recommendedName>
</protein>
<dbReference type="InterPro" id="IPR018247">
    <property type="entry name" value="EF_Hand_1_Ca_BS"/>
</dbReference>
<organism evidence="1">
    <name type="scientific">metagenome</name>
    <dbReference type="NCBI Taxonomy" id="256318"/>
    <lineage>
        <taxon>unclassified sequences</taxon>
        <taxon>metagenomes</taxon>
    </lineage>
</organism>
<name>A0A380TFC9_9ZZZZ</name>
<dbReference type="EMBL" id="UIDG01000194">
    <property type="protein sequence ID" value="SUS06364.1"/>
    <property type="molecule type" value="Genomic_DNA"/>
</dbReference>
<dbReference type="PROSITE" id="PS51257">
    <property type="entry name" value="PROKAR_LIPOPROTEIN"/>
    <property type="match status" value="1"/>
</dbReference>
<proteinExistence type="predicted"/>
<accession>A0A380TFC9</accession>
<gene>
    <name evidence="1" type="ORF">DF3PB_2730005</name>
</gene>
<dbReference type="PROSITE" id="PS00018">
    <property type="entry name" value="EF_HAND_1"/>
    <property type="match status" value="1"/>
</dbReference>
<reference evidence="1" key="1">
    <citation type="submission" date="2018-07" db="EMBL/GenBank/DDBJ databases">
        <authorList>
            <person name="Quirk P.G."/>
            <person name="Krulwich T.A."/>
        </authorList>
    </citation>
    <scope>NUCLEOTIDE SEQUENCE</scope>
</reference>
<sequence>MMKCISTRAFTASALALIAACGGCGGGGDASAPPPAPATQVPISSSNQTAVARSVVSGGVALTLAQPLAAPGRATAQSVAGSASPMAGSALQAIAQRMVRLTLAHRQAPQRAQPLAASTDTEACSAGGSIATTFDDRDNNGDVSAGDVLTAAFAQCRETDDSRLDGTVVLRVTAVPANTATRVELRGSMSFQQLGAAFGGTTATLAGSVDFSAAVTESAVQMAMTVGADALRIGASSPGYSESVTYESGMRVTVGQALTGTQATTFTLDGSFSSQSLGGRITVSTPRAMTQVPTDDYPASGQIVATGAGGSQLRITVLDAAQLRLELDANGDGTFEASQAVAWSSLAPN</sequence>
<dbReference type="AlphaFoldDB" id="A0A380TFC9"/>